<evidence type="ECO:0000256" key="3">
    <source>
        <dbReference type="SAM" id="Phobius"/>
    </source>
</evidence>
<proteinExistence type="predicted"/>
<feature type="transmembrane region" description="Helical" evidence="3">
    <location>
        <begin position="663"/>
        <end position="692"/>
    </location>
</feature>
<feature type="region of interest" description="Disordered" evidence="2">
    <location>
        <begin position="1766"/>
        <end position="1824"/>
    </location>
</feature>
<feature type="transmembrane region" description="Helical" evidence="3">
    <location>
        <begin position="591"/>
        <end position="612"/>
    </location>
</feature>
<keyword evidence="3" id="KW-1133">Transmembrane helix</keyword>
<evidence type="ECO:0000256" key="2">
    <source>
        <dbReference type="SAM" id="MobiDB-lite"/>
    </source>
</evidence>
<keyword evidence="3" id="KW-0812">Transmembrane</keyword>
<evidence type="ECO:0000313" key="5">
    <source>
        <dbReference type="Proteomes" id="UP001209570"/>
    </source>
</evidence>
<feature type="transmembrane region" description="Helical" evidence="3">
    <location>
        <begin position="469"/>
        <end position="490"/>
    </location>
</feature>
<dbReference type="EMBL" id="JAKCXM010000095">
    <property type="protein sequence ID" value="KAJ0402767.1"/>
    <property type="molecule type" value="Genomic_DNA"/>
</dbReference>
<name>A0AAD5Q9S3_PYTIN</name>
<keyword evidence="5" id="KW-1185">Reference proteome</keyword>
<feature type="region of interest" description="Disordered" evidence="2">
    <location>
        <begin position="314"/>
        <end position="336"/>
    </location>
</feature>
<evidence type="ECO:0000256" key="1">
    <source>
        <dbReference type="SAM" id="Coils"/>
    </source>
</evidence>
<dbReference type="Proteomes" id="UP001209570">
    <property type="component" value="Unassembled WGS sequence"/>
</dbReference>
<reference evidence="4" key="1">
    <citation type="submission" date="2021-12" db="EMBL/GenBank/DDBJ databases">
        <title>Prjna785345.</title>
        <authorList>
            <person name="Rujirawat T."/>
            <person name="Krajaejun T."/>
        </authorList>
    </citation>
    <scope>NUCLEOTIDE SEQUENCE</scope>
    <source>
        <strain evidence="4">Pi057C3</strain>
    </source>
</reference>
<evidence type="ECO:0000313" key="4">
    <source>
        <dbReference type="EMBL" id="KAJ0402767.1"/>
    </source>
</evidence>
<feature type="compositionally biased region" description="Acidic residues" evidence="2">
    <location>
        <begin position="999"/>
        <end position="1018"/>
    </location>
</feature>
<keyword evidence="3" id="KW-0472">Membrane</keyword>
<feature type="transmembrane region" description="Helical" evidence="3">
    <location>
        <begin position="550"/>
        <end position="570"/>
    </location>
</feature>
<keyword evidence="1" id="KW-0175">Coiled coil</keyword>
<organism evidence="4 5">
    <name type="scientific">Pythium insidiosum</name>
    <name type="common">Pythiosis disease agent</name>
    <dbReference type="NCBI Taxonomy" id="114742"/>
    <lineage>
        <taxon>Eukaryota</taxon>
        <taxon>Sar</taxon>
        <taxon>Stramenopiles</taxon>
        <taxon>Oomycota</taxon>
        <taxon>Peronosporomycetes</taxon>
        <taxon>Pythiales</taxon>
        <taxon>Pythiaceae</taxon>
        <taxon>Pythium</taxon>
    </lineage>
</organism>
<feature type="region of interest" description="Disordered" evidence="2">
    <location>
        <begin position="999"/>
        <end position="1020"/>
    </location>
</feature>
<gene>
    <name evidence="4" type="ORF">P43SY_009711</name>
</gene>
<accession>A0AAD5Q9S3</accession>
<comment type="caution">
    <text evidence="4">The sequence shown here is derived from an EMBL/GenBank/DDBJ whole genome shotgun (WGS) entry which is preliminary data.</text>
</comment>
<feature type="coiled-coil region" evidence="1">
    <location>
        <begin position="162"/>
        <end position="189"/>
    </location>
</feature>
<protein>
    <submittedName>
        <fullName evidence="4">Uncharacterized protein</fullName>
    </submittedName>
</protein>
<feature type="compositionally biased region" description="Acidic residues" evidence="2">
    <location>
        <begin position="1783"/>
        <end position="1824"/>
    </location>
</feature>
<sequence length="1824" mass="207253">MIGDQKTPDPVSPEVEFSNQEDLDTDENYEDAFVYPSNAHLELEWKSDMLVFGDRLCLIRESDDIEDEVNTTLTVFPGLNSVHTSFGTTPLIDVKPLSATLQVFPESDRAMVAAASRNRDGFRDEKYLKSISLEQELEVVRTQRKVFGLQMIEEDLSAQRLYALEREVMEREREENERAEKAKQGENSAGADLLRSTILGKLQGNDIQQVEMARATMERELVEVEDFFNARLSFKSIKKIIWRKIKPYVTCGAGSAALTQSDSYQAATGATDNSFVWDECMNAYLNAPKIAKENFTYIIRDMLDEIGARKHQLGLKTQDDDTPEGDTVSEKKNTPKKKDKLAHANKLLRLGLEIMVPTTRVQVVTDNGEEVVMGEVVARLGHRFRQGGFFVAKYIRRSGSVNPTLTGNDPSIVTAGEICRYGPFFVEPELFSYSPRQVAFAVWKVVWKILVSEEGTLVMKVMSQFYVGLLKYFLAVVSLSFNISVLAGNFDIKTENIKAVIDSFQSRLARYFGPIKYVMARIDNFFGSFVDDLLSKLDMFTIAGECMTGFVLYAVLAMLFAATFVVYIVVQEDLLLKVQKIHTILPFNPGKAVLAFIEQIGALLVIPLYLSIKSCVLFIAGNWSRVYHQLNDDPSNALKAFGLYTKATSQCTNAEFARINYGFGIGGIVLITMFLFVFLPLLLLDLFSWVPLSELEEPKKLKKFAHSFDRNDIKAAVHSNADLVEVRKYCPKQVIPGPCFGSFKRHYDDYTSMAFRDLLKKYGGLGLFGIFINIYAHLMFQSIWRSLGVLLGWRLRGPYMYRNALQSPRSRWKIFDVFCFRFNMAWKIQFIQDKMIMPFVNITMVTFGLWGETQWKEFNVEERANECYRMEPSGEVKQLQMMTLHGKIVSLFWLCIPETQVLAYLAEVLNRGPVLGYFLNKQFLQADIPESEREKDPVWLLGEDRKIELGDDDDNEEELDDAIEDALFDDDNEEELDDAIEDALFDDDNEEELADAIEDALDDDDNEDGEDGEDEDEKDDTKVAALVAAAGILATNKKQLILLNAMPLDKDAEPFGWDPKNDDTEDAERELIIRQAKSLRDISEREVSKFAKKSIQNVPDAEREERLGQHREQLQRADTMMKTMMHSPKLKPYKKKITDILEEEVQENRLHLTSPRTSRMYSKAAAALEEAAKKMRKVISGQAKFRPANNCVPEDDPNFETFIYGNDAGIYQSKYGLHEYEFCYLSEKPEAAKVAPAETANKLYEILERFVSNPIQIGTFNIFMNLTCDQPLIGAREQLNLSWIIYGVSYSILSNPKIRNCVGFYKIDNANNVVCSRIEIVPPSAYLQSDDNEPCPGRMLVTAPRDPGVYEIRFLFNFFKKAQLHRQCQVFGDLEDEMQQLRIRSFYEKRAVTEELRRFALKEPKMWGIARMNTFVWLKSMLISTLREPVKSSVMESTTEYSEFLIGRLKKKLQQGLESPSRVFQRRISNMVAPLKLNGFMDVLMVALQSNSQMMDQLASITFISPTDEDEKKRGLNAARDSLLLPSDRDLLVFGAMAFRPMAMNYLNQSSLCGYHDFVDDIILNHGQMMQTKDQVMNNLSSSCVALYESAIIAAIDAMMQDAKVLNLANALQNVDVMLADLCRNHLQNVIRALLETDCRTGRRWPGQPEGSYERIAALRIGNVPPDPDDVQSNQEDDVQIPGGLCPITREHIALRRWIRPKLERKIVTILKQRHARLMSGYMPIIQQLLVSCLRPGLSLAGSPFPNHRSMKTASPLYFLEESRGGGVQGEGAANDAAFMDVETQEADALDQAEAEQEAEEEEDKEDNEDEEDDVGDEEIDGDQ</sequence>
<feature type="region of interest" description="Disordered" evidence="2">
    <location>
        <begin position="1"/>
        <end position="23"/>
    </location>
</feature>